<dbReference type="AlphaFoldDB" id="A0A6J4KKM4"/>
<reference evidence="2" key="1">
    <citation type="submission" date="2020-02" db="EMBL/GenBank/DDBJ databases">
        <authorList>
            <person name="Meier V. D."/>
        </authorList>
    </citation>
    <scope>NUCLEOTIDE SEQUENCE</scope>
    <source>
        <strain evidence="2">AVDCRST_MAG48</strain>
    </source>
</reference>
<gene>
    <name evidence="2" type="ORF">AVDCRST_MAG48-1882</name>
</gene>
<organism evidence="2">
    <name type="scientific">uncultured Friedmanniella sp</name>
    <dbReference type="NCBI Taxonomy" id="335381"/>
    <lineage>
        <taxon>Bacteria</taxon>
        <taxon>Bacillati</taxon>
        <taxon>Actinomycetota</taxon>
        <taxon>Actinomycetes</taxon>
        <taxon>Propionibacteriales</taxon>
        <taxon>Nocardioidaceae</taxon>
        <taxon>Friedmanniella</taxon>
        <taxon>environmental samples</taxon>
    </lineage>
</organism>
<feature type="region of interest" description="Disordered" evidence="1">
    <location>
        <begin position="1"/>
        <end position="128"/>
    </location>
</feature>
<protein>
    <submittedName>
        <fullName evidence="2">Uncharacterized protein</fullName>
    </submittedName>
</protein>
<feature type="compositionally biased region" description="Basic and acidic residues" evidence="1">
    <location>
        <begin position="72"/>
        <end position="82"/>
    </location>
</feature>
<sequence length="128" mass="14013">GSTGGARQRTGGLPRARSQRASARRGRLDRRYLHRRQLHRCHLHGPRDDPADGDTATGGRPRRAGRGIDAGGAHRYDRDPRRLIHRHAALAAAAGRAGRRHDRDRRPAGHRVAGRAPPAGARRRGGPH</sequence>
<dbReference type="EMBL" id="CADCTS010000275">
    <property type="protein sequence ID" value="CAA9308688.1"/>
    <property type="molecule type" value="Genomic_DNA"/>
</dbReference>
<name>A0A6J4KKM4_9ACTN</name>
<evidence type="ECO:0000256" key="1">
    <source>
        <dbReference type="SAM" id="MobiDB-lite"/>
    </source>
</evidence>
<feature type="compositionally biased region" description="Basic residues" evidence="1">
    <location>
        <begin position="97"/>
        <end position="113"/>
    </location>
</feature>
<feature type="compositionally biased region" description="Basic residues" evidence="1">
    <location>
        <begin position="22"/>
        <end position="44"/>
    </location>
</feature>
<feature type="non-terminal residue" evidence="2">
    <location>
        <position position="128"/>
    </location>
</feature>
<feature type="non-terminal residue" evidence="2">
    <location>
        <position position="1"/>
    </location>
</feature>
<accession>A0A6J4KKM4</accession>
<proteinExistence type="predicted"/>
<evidence type="ECO:0000313" key="2">
    <source>
        <dbReference type="EMBL" id="CAA9308688.1"/>
    </source>
</evidence>